<reference evidence="1 2" key="1">
    <citation type="journal article" date="2014" name="Genome Biol.">
        <title>Transcriptome and methylome profiling reveals relics of genome dominance in the mesopolyploid Brassica oleracea.</title>
        <authorList>
            <person name="Parkin I.A."/>
            <person name="Koh C."/>
            <person name="Tang H."/>
            <person name="Robinson S.J."/>
            <person name="Kagale S."/>
            <person name="Clarke W.E."/>
            <person name="Town C.D."/>
            <person name="Nixon J."/>
            <person name="Krishnakumar V."/>
            <person name="Bidwell S.L."/>
            <person name="Denoeud F."/>
            <person name="Belcram H."/>
            <person name="Links M.G."/>
            <person name="Just J."/>
            <person name="Clarke C."/>
            <person name="Bender T."/>
            <person name="Huebert T."/>
            <person name="Mason A.S."/>
            <person name="Pires J.C."/>
            <person name="Barker G."/>
            <person name="Moore J."/>
            <person name="Walley P.G."/>
            <person name="Manoli S."/>
            <person name="Batley J."/>
            <person name="Edwards D."/>
            <person name="Nelson M.N."/>
            <person name="Wang X."/>
            <person name="Paterson A.H."/>
            <person name="King G."/>
            <person name="Bancroft I."/>
            <person name="Chalhoub B."/>
            <person name="Sharpe A.G."/>
        </authorList>
    </citation>
    <scope>NUCLEOTIDE SEQUENCE</scope>
    <source>
        <strain evidence="1 2">cv. TO1000</strain>
    </source>
</reference>
<sequence length="329" mass="37191">MYKFTRPLGPNSSIANQTISIQTATTILAANIRRQTKMFLKRRVKSKPLQYRETSSNPRTFQARNTTYERKINLQHCETSQAPEEPFFDKITFLDKDTFLEDQTVIHTNIFSNTYSLRRLKNALSGDVKIALEGMLDSYHTSHVSREHIADFKAGQNQVENDTGNRRRRRVAAAYRKINGDEAATRRQLLGGEQTVAGHGGSGERWSETAASGRNARWLRRTATARAFHARAEAKLREALAASSGLRLRRGWCLRLHLDERNTMVEVMGDLLNGNETELKACGFRRLPRVLIGGDELNVITAYGCSGDELRRPTHCKMITLLLLSSLSL</sequence>
<dbReference type="HOGENOM" id="CLU_845551_0_0_1"/>
<evidence type="ECO:0000313" key="1">
    <source>
        <dbReference type="EnsemblPlants" id="Bo1g101250.1"/>
    </source>
</evidence>
<dbReference type="AlphaFoldDB" id="A0A0D3AB12"/>
<dbReference type="Gramene" id="Bo1g101250.1">
    <property type="protein sequence ID" value="Bo1g101250.1"/>
    <property type="gene ID" value="Bo1g101250"/>
</dbReference>
<accession>A0A0D3AB12</accession>
<protein>
    <submittedName>
        <fullName evidence="1">Uncharacterized protein</fullName>
    </submittedName>
</protein>
<dbReference type="Proteomes" id="UP000032141">
    <property type="component" value="Chromosome C1"/>
</dbReference>
<dbReference type="EnsemblPlants" id="Bo1g101250.1">
    <property type="protein sequence ID" value="Bo1g101250.1"/>
    <property type="gene ID" value="Bo1g101250"/>
</dbReference>
<keyword evidence="2" id="KW-1185">Reference proteome</keyword>
<reference evidence="1" key="2">
    <citation type="submission" date="2015-03" db="UniProtKB">
        <authorList>
            <consortium name="EnsemblPlants"/>
        </authorList>
    </citation>
    <scope>IDENTIFICATION</scope>
</reference>
<proteinExistence type="predicted"/>
<name>A0A0D3AB12_BRAOL</name>
<organism evidence="1 2">
    <name type="scientific">Brassica oleracea var. oleracea</name>
    <dbReference type="NCBI Taxonomy" id="109376"/>
    <lineage>
        <taxon>Eukaryota</taxon>
        <taxon>Viridiplantae</taxon>
        <taxon>Streptophyta</taxon>
        <taxon>Embryophyta</taxon>
        <taxon>Tracheophyta</taxon>
        <taxon>Spermatophyta</taxon>
        <taxon>Magnoliopsida</taxon>
        <taxon>eudicotyledons</taxon>
        <taxon>Gunneridae</taxon>
        <taxon>Pentapetalae</taxon>
        <taxon>rosids</taxon>
        <taxon>malvids</taxon>
        <taxon>Brassicales</taxon>
        <taxon>Brassicaceae</taxon>
        <taxon>Brassiceae</taxon>
        <taxon>Brassica</taxon>
    </lineage>
</organism>
<evidence type="ECO:0000313" key="2">
    <source>
        <dbReference type="Proteomes" id="UP000032141"/>
    </source>
</evidence>